<feature type="domain" description="Bifunctional inhibitor/plant lipid transfer protein/seed storage helical" evidence="5">
    <location>
        <begin position="34"/>
        <end position="122"/>
    </location>
</feature>
<dbReference type="Gene3D" id="1.10.110.10">
    <property type="entry name" value="Plant lipid-transfer and hydrophobic proteins"/>
    <property type="match status" value="1"/>
</dbReference>
<dbReference type="PANTHER" id="PTHR35747">
    <property type="entry name" value="BIFUNCTIONAL INHIBITOR/LIPID-TRANSFER PROTEIN/SEED STORAGE 2S ALBUMIN SUPERFAMILY PROTEIN"/>
    <property type="match status" value="1"/>
</dbReference>
<dbReference type="Pfam" id="PF14368">
    <property type="entry name" value="LTP_2"/>
    <property type="match status" value="1"/>
</dbReference>
<sequence>MASPAYSPWSPAISLLAISVLLHSATAPPPELVPPSTPPTSDCVNDLVMFSPCLSFVSSPPNNLSGEVPSKCCDAFSTTLNSASGFCLCFLLRQPRMLGFPLDESKVLSLPSLCPQRNPSLQALCSGS</sequence>
<evidence type="ECO:0000313" key="6">
    <source>
        <dbReference type="EMBL" id="EXC18949.1"/>
    </source>
</evidence>
<dbReference type="InterPro" id="IPR053353">
    <property type="entry name" value="Plant_LTP_GPI-anchored"/>
</dbReference>
<organism evidence="6 7">
    <name type="scientific">Morus notabilis</name>
    <dbReference type="NCBI Taxonomy" id="981085"/>
    <lineage>
        <taxon>Eukaryota</taxon>
        <taxon>Viridiplantae</taxon>
        <taxon>Streptophyta</taxon>
        <taxon>Embryophyta</taxon>
        <taxon>Tracheophyta</taxon>
        <taxon>Spermatophyta</taxon>
        <taxon>Magnoliopsida</taxon>
        <taxon>eudicotyledons</taxon>
        <taxon>Gunneridae</taxon>
        <taxon>Pentapetalae</taxon>
        <taxon>rosids</taxon>
        <taxon>fabids</taxon>
        <taxon>Rosales</taxon>
        <taxon>Moraceae</taxon>
        <taxon>Moreae</taxon>
        <taxon>Morus</taxon>
    </lineage>
</organism>
<evidence type="ECO:0000256" key="2">
    <source>
        <dbReference type="ARBA" id="ARBA00022448"/>
    </source>
</evidence>
<keyword evidence="4" id="KW-0732">Signal</keyword>
<proteinExistence type="predicted"/>
<gene>
    <name evidence="6" type="ORF">L484_002593</name>
</gene>
<dbReference type="EMBL" id="KE345846">
    <property type="protein sequence ID" value="EXC18949.1"/>
    <property type="molecule type" value="Genomic_DNA"/>
</dbReference>
<evidence type="ECO:0000259" key="5">
    <source>
        <dbReference type="Pfam" id="PF14368"/>
    </source>
</evidence>
<evidence type="ECO:0000256" key="1">
    <source>
        <dbReference type="ARBA" id="ARBA00003211"/>
    </source>
</evidence>
<comment type="function">
    <text evidence="1">Plant non-specific lipid-transfer proteins transfer phospholipids as well as galactolipids across membranes. May play a role in wax or cutin deposition in the cell walls of expanding epidermal cells and certain secretory tissues.</text>
</comment>
<dbReference type="OrthoDB" id="786778at2759"/>
<accession>W9RZA4</accession>
<evidence type="ECO:0000313" key="7">
    <source>
        <dbReference type="Proteomes" id="UP000030645"/>
    </source>
</evidence>
<dbReference type="AlphaFoldDB" id="W9RZA4"/>
<dbReference type="InterPro" id="IPR016140">
    <property type="entry name" value="Bifunc_inhib/LTP/seed_store"/>
</dbReference>
<dbReference type="KEGG" id="mnt:21386161"/>
<protein>
    <recommendedName>
        <fullName evidence="5">Bifunctional inhibitor/plant lipid transfer protein/seed storage helical domain-containing protein</fullName>
    </recommendedName>
</protein>
<evidence type="ECO:0000256" key="3">
    <source>
        <dbReference type="ARBA" id="ARBA00023121"/>
    </source>
</evidence>
<dbReference type="SUPFAM" id="SSF47699">
    <property type="entry name" value="Bifunctional inhibitor/lipid-transfer protein/seed storage 2S albumin"/>
    <property type="match status" value="1"/>
</dbReference>
<keyword evidence="7" id="KW-1185">Reference proteome</keyword>
<name>W9RZA4_9ROSA</name>
<dbReference type="GO" id="GO:0008289">
    <property type="term" value="F:lipid binding"/>
    <property type="evidence" value="ECO:0007669"/>
    <property type="project" value="UniProtKB-KW"/>
</dbReference>
<keyword evidence="2" id="KW-0813">Transport</keyword>
<dbReference type="InterPro" id="IPR036312">
    <property type="entry name" value="Bifun_inhib/LTP/seed_sf"/>
</dbReference>
<dbReference type="Proteomes" id="UP000030645">
    <property type="component" value="Unassembled WGS sequence"/>
</dbReference>
<feature type="chain" id="PRO_5004932858" description="Bifunctional inhibitor/plant lipid transfer protein/seed storage helical domain-containing protein" evidence="4">
    <location>
        <begin position="28"/>
        <end position="128"/>
    </location>
</feature>
<feature type="signal peptide" evidence="4">
    <location>
        <begin position="1"/>
        <end position="27"/>
    </location>
</feature>
<evidence type="ECO:0000256" key="4">
    <source>
        <dbReference type="SAM" id="SignalP"/>
    </source>
</evidence>
<reference evidence="7" key="1">
    <citation type="submission" date="2013-01" db="EMBL/GenBank/DDBJ databases">
        <title>Draft Genome Sequence of a Mulberry Tree, Morus notabilis C.K. Schneid.</title>
        <authorList>
            <person name="He N."/>
            <person name="Zhao S."/>
        </authorList>
    </citation>
    <scope>NUCLEOTIDE SEQUENCE</scope>
</reference>
<dbReference type="PANTHER" id="PTHR35747:SF2">
    <property type="entry name" value="NON-SPECIFIC LIPID TRANSFER PROTEIN GPI-ANCHORED 25"/>
    <property type="match status" value="1"/>
</dbReference>
<keyword evidence="3" id="KW-0446">Lipid-binding</keyword>